<keyword evidence="1" id="KW-0812">Transmembrane</keyword>
<dbReference type="InterPro" id="IPR013783">
    <property type="entry name" value="Ig-like_fold"/>
</dbReference>
<dbReference type="GeneID" id="108257365"/>
<reference evidence="3 4" key="2">
    <citation type="submission" date="2025-04" db="UniProtKB">
        <authorList>
            <consortium name="RefSeq"/>
        </authorList>
    </citation>
    <scope>IDENTIFICATION</scope>
    <source>
        <tissue evidence="3 4">Blood</tissue>
    </source>
</reference>
<gene>
    <name evidence="3 4" type="primary">il21r.2</name>
</gene>
<organism evidence="2 3">
    <name type="scientific">Ictalurus punctatus</name>
    <name type="common">Channel catfish</name>
    <name type="synonym">Silurus punctatus</name>
    <dbReference type="NCBI Taxonomy" id="7998"/>
    <lineage>
        <taxon>Eukaryota</taxon>
        <taxon>Metazoa</taxon>
        <taxon>Chordata</taxon>
        <taxon>Craniata</taxon>
        <taxon>Vertebrata</taxon>
        <taxon>Euteleostomi</taxon>
        <taxon>Actinopterygii</taxon>
        <taxon>Neopterygii</taxon>
        <taxon>Teleostei</taxon>
        <taxon>Ostariophysi</taxon>
        <taxon>Siluriformes</taxon>
        <taxon>Ictaluridae</taxon>
        <taxon>Ictalurus</taxon>
    </lineage>
</organism>
<evidence type="ECO:0000313" key="3">
    <source>
        <dbReference type="RefSeq" id="XP_047006464.1"/>
    </source>
</evidence>
<dbReference type="AlphaFoldDB" id="A0A979EGH8"/>
<feature type="transmembrane region" description="Helical" evidence="1">
    <location>
        <begin position="55"/>
        <end position="74"/>
    </location>
</feature>
<sequence length="298" mass="32873">MTETVYRISETLFDPGTEYIARVYNKIIPNDNYHGTMSHGSAEIRWNTPQAATTMQGIMVLICSAVGLVSLLLFPVARMKIKKIAWVKPPAPSISPLNQTAQGSLQFSLSKSHVHQIYSEEISTIDMIIEITARQQLQEHSSVIYSQCHTPYVGPLMEVWAPCLTPDSRNTANNPCNDPDFLPDDGDVEETLLCLSTPTGVEGGFVSLDDLEPSLEIRKDSETFTNTLNPACFSQNYCTLTNTAVGLIPTFCTVQCVPNLGLELNGHTSPDLFNMQIEESTPELDTVTLDNLQLSVDE</sequence>
<keyword evidence="3 4" id="KW-0675">Receptor</keyword>
<evidence type="ECO:0000256" key="1">
    <source>
        <dbReference type="SAM" id="Phobius"/>
    </source>
</evidence>
<evidence type="ECO:0000313" key="2">
    <source>
        <dbReference type="Proteomes" id="UP000221080"/>
    </source>
</evidence>
<protein>
    <submittedName>
        <fullName evidence="3 4">Interleukin 21 receptor, tandem duplicate 2</fullName>
    </submittedName>
</protein>
<proteinExistence type="predicted"/>
<dbReference type="KEGG" id="ipu:108257365"/>
<reference evidence="2" key="1">
    <citation type="journal article" date="2016" name="Nat. Commun.">
        <title>The channel catfish genome sequence provides insights into the evolution of scale formation in teleosts.</title>
        <authorList>
            <person name="Liu Z."/>
            <person name="Liu S."/>
            <person name="Yao J."/>
            <person name="Bao L."/>
            <person name="Zhang J."/>
            <person name="Li Y."/>
            <person name="Jiang C."/>
            <person name="Sun L."/>
            <person name="Wang R."/>
            <person name="Zhang Y."/>
            <person name="Zhou T."/>
            <person name="Zeng Q."/>
            <person name="Fu Q."/>
            <person name="Gao S."/>
            <person name="Li N."/>
            <person name="Koren S."/>
            <person name="Jiang Y."/>
            <person name="Zimin A."/>
            <person name="Xu P."/>
            <person name="Phillippy A.M."/>
            <person name="Geng X."/>
            <person name="Song L."/>
            <person name="Sun F."/>
            <person name="Li C."/>
            <person name="Wang X."/>
            <person name="Chen A."/>
            <person name="Jin Y."/>
            <person name="Yuan Z."/>
            <person name="Yang Y."/>
            <person name="Tan S."/>
            <person name="Peatman E."/>
            <person name="Lu J."/>
            <person name="Qin Z."/>
            <person name="Dunham R."/>
            <person name="Li Z."/>
            <person name="Sonstegard T."/>
            <person name="Feng J."/>
            <person name="Danzmann R.G."/>
            <person name="Schroeder S."/>
            <person name="Scheffler B."/>
            <person name="Duke M.V."/>
            <person name="Ballard L."/>
            <person name="Kucuktas H."/>
            <person name="Kaltenboeck L."/>
            <person name="Liu H."/>
            <person name="Armbruster J."/>
            <person name="Xie Y."/>
            <person name="Kirby M.L."/>
            <person name="Tian Y."/>
            <person name="Flanagan M.E."/>
            <person name="Mu W."/>
            <person name="Waldbieser G.C."/>
        </authorList>
    </citation>
    <scope>NUCLEOTIDE SEQUENCE [LARGE SCALE GENOMIC DNA]</scope>
    <source>
        <strain evidence="2">SDA103</strain>
    </source>
</reference>
<dbReference type="Gene3D" id="2.60.40.10">
    <property type="entry name" value="Immunoglobulins"/>
    <property type="match status" value="1"/>
</dbReference>
<dbReference type="RefSeq" id="XP_053531399.1">
    <property type="nucleotide sequence ID" value="XM_053675424.1"/>
</dbReference>
<dbReference type="RefSeq" id="XP_047006464.1">
    <property type="nucleotide sequence ID" value="XM_047150508.2"/>
</dbReference>
<dbReference type="CTD" id="100134975"/>
<keyword evidence="2" id="KW-1185">Reference proteome</keyword>
<keyword evidence="1" id="KW-1133">Transmembrane helix</keyword>
<evidence type="ECO:0000313" key="4">
    <source>
        <dbReference type="RefSeq" id="XP_053531399.1"/>
    </source>
</evidence>
<accession>A0A979EGH8</accession>
<name>A0A979EGH8_ICTPU</name>
<dbReference type="OrthoDB" id="8897483at2759"/>
<keyword evidence="1" id="KW-0472">Membrane</keyword>
<dbReference type="Proteomes" id="UP000221080">
    <property type="component" value="Chromosome 24"/>
</dbReference>